<keyword evidence="4" id="KW-1185">Reference proteome</keyword>
<dbReference type="GO" id="GO:0003724">
    <property type="term" value="F:RNA helicase activity"/>
    <property type="evidence" value="ECO:0007669"/>
    <property type="project" value="UniProtKB-EC"/>
</dbReference>
<dbReference type="AlphaFoldDB" id="A0AAD8YMV6"/>
<reference evidence="3" key="1">
    <citation type="submission" date="2023-06" db="EMBL/GenBank/DDBJ databases">
        <title>Survivors Of The Sea: Transcriptome response of Skeletonema marinoi to long-term dormancy.</title>
        <authorList>
            <person name="Pinder M.I.M."/>
            <person name="Kourtchenko O."/>
            <person name="Robertson E.K."/>
            <person name="Larsson T."/>
            <person name="Maumus F."/>
            <person name="Osuna-Cruz C.M."/>
            <person name="Vancaester E."/>
            <person name="Stenow R."/>
            <person name="Vandepoele K."/>
            <person name="Ploug H."/>
            <person name="Bruchert V."/>
            <person name="Godhe A."/>
            <person name="Topel M."/>
        </authorList>
    </citation>
    <scope>NUCLEOTIDE SEQUENCE</scope>
    <source>
        <strain evidence="3">R05AC</strain>
    </source>
</reference>
<dbReference type="GO" id="GO:0008270">
    <property type="term" value="F:zinc ion binding"/>
    <property type="evidence" value="ECO:0007669"/>
    <property type="project" value="UniProtKB-KW"/>
</dbReference>
<sequence length="206" mass="23619">MMEHFENCSNGSNIFSSQFFGDDSDGSSYDFNVGSWTLEMDKVHSDWCRDHFINPSSVKQISQYVALAMNTLYYPELSPEWLKCQDLEPVWNSDKRFDVDMYDIFSSIYGMNGREMPYTLVGLQQKALSRRKIQDRRYACIHFLNGSCSFGDDCRNAHSFDAARPPCRFQDRCTNSSCLYSHSNDSDRNAAEPIVAPIFGKFNGGH</sequence>
<dbReference type="EMBL" id="JATAAI010000001">
    <property type="protein sequence ID" value="KAK1748369.1"/>
    <property type="molecule type" value="Genomic_DNA"/>
</dbReference>
<dbReference type="PROSITE" id="PS50103">
    <property type="entry name" value="ZF_C3H1"/>
    <property type="match status" value="1"/>
</dbReference>
<feature type="domain" description="C3H1-type" evidence="2">
    <location>
        <begin position="134"/>
        <end position="161"/>
    </location>
</feature>
<organism evidence="3 4">
    <name type="scientific">Skeletonema marinoi</name>
    <dbReference type="NCBI Taxonomy" id="267567"/>
    <lineage>
        <taxon>Eukaryota</taxon>
        <taxon>Sar</taxon>
        <taxon>Stramenopiles</taxon>
        <taxon>Ochrophyta</taxon>
        <taxon>Bacillariophyta</taxon>
        <taxon>Coscinodiscophyceae</taxon>
        <taxon>Thalassiosirophycidae</taxon>
        <taxon>Thalassiosirales</taxon>
        <taxon>Skeletonemataceae</taxon>
        <taxon>Skeletonema</taxon>
        <taxon>Skeletonema marinoi-dohrnii complex</taxon>
    </lineage>
</organism>
<evidence type="ECO:0000256" key="1">
    <source>
        <dbReference type="PROSITE-ProRule" id="PRU00723"/>
    </source>
</evidence>
<keyword evidence="3" id="KW-0067">ATP-binding</keyword>
<gene>
    <name evidence="3" type="ORF">QTG54_000308</name>
</gene>
<evidence type="ECO:0000313" key="3">
    <source>
        <dbReference type="EMBL" id="KAK1748369.1"/>
    </source>
</evidence>
<keyword evidence="3" id="KW-0378">Hydrolase</keyword>
<dbReference type="GO" id="GO:0016787">
    <property type="term" value="F:hydrolase activity"/>
    <property type="evidence" value="ECO:0007669"/>
    <property type="project" value="UniProtKB-KW"/>
</dbReference>
<keyword evidence="3" id="KW-0347">Helicase</keyword>
<accession>A0AAD8YMV6</accession>
<protein>
    <submittedName>
        <fullName evidence="3">ATP-dependent RNA helicase</fullName>
        <ecNumber evidence="3">3.6.4.13</ecNumber>
    </submittedName>
</protein>
<dbReference type="Gene3D" id="4.10.1000.10">
    <property type="entry name" value="Zinc finger, CCCH-type"/>
    <property type="match status" value="1"/>
</dbReference>
<dbReference type="SMART" id="SM00356">
    <property type="entry name" value="ZnF_C3H1"/>
    <property type="match status" value="2"/>
</dbReference>
<name>A0AAD8YMV6_9STRA</name>
<feature type="zinc finger region" description="C3H1-type" evidence="1">
    <location>
        <begin position="134"/>
        <end position="161"/>
    </location>
</feature>
<keyword evidence="3" id="KW-0547">Nucleotide-binding</keyword>
<keyword evidence="1" id="KW-0479">Metal-binding</keyword>
<comment type="caution">
    <text evidence="3">The sequence shown here is derived from an EMBL/GenBank/DDBJ whole genome shotgun (WGS) entry which is preliminary data.</text>
</comment>
<dbReference type="Proteomes" id="UP001224775">
    <property type="component" value="Unassembled WGS sequence"/>
</dbReference>
<keyword evidence="1" id="KW-0863">Zinc-finger</keyword>
<evidence type="ECO:0000313" key="4">
    <source>
        <dbReference type="Proteomes" id="UP001224775"/>
    </source>
</evidence>
<proteinExistence type="predicted"/>
<evidence type="ECO:0000259" key="2">
    <source>
        <dbReference type="PROSITE" id="PS50103"/>
    </source>
</evidence>
<keyword evidence="1" id="KW-0862">Zinc</keyword>
<dbReference type="InterPro" id="IPR000571">
    <property type="entry name" value="Znf_CCCH"/>
</dbReference>
<dbReference type="EC" id="3.6.4.13" evidence="3"/>